<feature type="disulfide bond" evidence="5">
    <location>
        <begin position="399"/>
        <end position="408"/>
    </location>
</feature>
<name>A0AAD9Q2B8_ACRCE</name>
<feature type="disulfide bond" evidence="5">
    <location>
        <begin position="536"/>
        <end position="545"/>
    </location>
</feature>
<feature type="transmembrane region" description="Helical" evidence="8">
    <location>
        <begin position="978"/>
        <end position="1000"/>
    </location>
</feature>
<feature type="disulfide bond" evidence="5">
    <location>
        <begin position="785"/>
        <end position="797"/>
    </location>
</feature>
<dbReference type="PANTHER" id="PTHR24043">
    <property type="entry name" value="SCAVENGER RECEPTOR CLASS F"/>
    <property type="match status" value="1"/>
</dbReference>
<dbReference type="AlphaFoldDB" id="A0AAD9Q2B8"/>
<dbReference type="PROSITE" id="PS51051">
    <property type="entry name" value="DSL"/>
    <property type="match status" value="6"/>
</dbReference>
<feature type="disulfide bond" evidence="5">
    <location>
        <begin position="516"/>
        <end position="528"/>
    </location>
</feature>
<dbReference type="GO" id="GO:0016020">
    <property type="term" value="C:membrane"/>
    <property type="evidence" value="ECO:0007669"/>
    <property type="project" value="UniProtKB-SubCell"/>
</dbReference>
<evidence type="ECO:0000256" key="2">
    <source>
        <dbReference type="ARBA" id="ARBA00022536"/>
    </source>
</evidence>
<organism evidence="10 11">
    <name type="scientific">Acropora cervicornis</name>
    <name type="common">Staghorn coral</name>
    <dbReference type="NCBI Taxonomy" id="6130"/>
    <lineage>
        <taxon>Eukaryota</taxon>
        <taxon>Metazoa</taxon>
        <taxon>Cnidaria</taxon>
        <taxon>Anthozoa</taxon>
        <taxon>Hexacorallia</taxon>
        <taxon>Scleractinia</taxon>
        <taxon>Astrocoeniina</taxon>
        <taxon>Acroporidae</taxon>
        <taxon>Acropora</taxon>
    </lineage>
</organism>
<dbReference type="GO" id="GO:0005044">
    <property type="term" value="F:scavenger receptor activity"/>
    <property type="evidence" value="ECO:0007669"/>
    <property type="project" value="InterPro"/>
</dbReference>
<feature type="domain" description="DSL" evidence="9">
    <location>
        <begin position="600"/>
        <end position="644"/>
    </location>
</feature>
<feature type="disulfide bond" evidence="5">
    <location>
        <begin position="635"/>
        <end position="644"/>
    </location>
</feature>
<keyword evidence="2 6" id="KW-0245">EGF-like domain</keyword>
<dbReference type="Pfam" id="PF01414">
    <property type="entry name" value="DSL"/>
    <property type="match status" value="6"/>
</dbReference>
<comment type="caution">
    <text evidence="5">Lacks conserved residue(s) required for the propagation of feature annotation.</text>
</comment>
<keyword evidence="6 8" id="KW-0472">Membrane</keyword>
<feature type="domain" description="DSL" evidence="9">
    <location>
        <begin position="872"/>
        <end position="917"/>
    </location>
</feature>
<comment type="function">
    <text evidence="6">Putative Notch ligand involved in the mediation of Notch signaling.</text>
</comment>
<keyword evidence="6 8" id="KW-0812">Transmembrane</keyword>
<feature type="domain" description="DSL" evidence="9">
    <location>
        <begin position="770"/>
        <end position="815"/>
    </location>
</feature>
<feature type="disulfide bond" evidence="5">
    <location>
        <begin position="772"/>
        <end position="781"/>
    </location>
</feature>
<evidence type="ECO:0000256" key="7">
    <source>
        <dbReference type="SAM" id="MobiDB-lite"/>
    </source>
</evidence>
<dbReference type="InterPro" id="IPR001774">
    <property type="entry name" value="DSL"/>
</dbReference>
<feature type="disulfide bond" evidence="5">
    <location>
        <begin position="615"/>
        <end position="627"/>
    </location>
</feature>
<feature type="disulfide bond" evidence="5">
    <location>
        <begin position="908"/>
        <end position="917"/>
    </location>
</feature>
<feature type="domain" description="DSL" evidence="9">
    <location>
        <begin position="397"/>
        <end position="443"/>
    </location>
</feature>
<feature type="region of interest" description="Disordered" evidence="7">
    <location>
        <begin position="929"/>
        <end position="956"/>
    </location>
</feature>
<evidence type="ECO:0000259" key="9">
    <source>
        <dbReference type="PROSITE" id="PS51051"/>
    </source>
</evidence>
<dbReference type="EMBL" id="JARQWQ010000080">
    <property type="protein sequence ID" value="KAK2553071.1"/>
    <property type="molecule type" value="Genomic_DNA"/>
</dbReference>
<keyword evidence="6" id="KW-0732">Signal</keyword>
<dbReference type="Gene3D" id="2.10.25.140">
    <property type="match status" value="14"/>
</dbReference>
<comment type="subcellular location">
    <subcellularLocation>
        <location evidence="6">Membrane</location>
        <topology evidence="6">Single-pass type I membrane protein</topology>
    </subcellularLocation>
</comment>
<keyword evidence="6 8" id="KW-1133">Transmembrane helix</keyword>
<feature type="domain" description="DSL" evidence="9">
    <location>
        <begin position="702"/>
        <end position="747"/>
    </location>
</feature>
<protein>
    <recommendedName>
        <fullName evidence="6">Delta-like protein</fullName>
    </recommendedName>
</protein>
<evidence type="ECO:0000256" key="3">
    <source>
        <dbReference type="ARBA" id="ARBA00022737"/>
    </source>
</evidence>
<feature type="disulfide bond" evidence="5">
    <location>
        <begin position="434"/>
        <end position="443"/>
    </location>
</feature>
<dbReference type="InterPro" id="IPR042635">
    <property type="entry name" value="MEGF10/SREC1/2-like"/>
</dbReference>
<keyword evidence="4 5" id="KW-1015">Disulfide bond</keyword>
<keyword evidence="1 6" id="KW-0217">Developmental protein</keyword>
<evidence type="ECO:0000256" key="4">
    <source>
        <dbReference type="ARBA" id="ARBA00023157"/>
    </source>
</evidence>
<evidence type="ECO:0000256" key="5">
    <source>
        <dbReference type="PROSITE-ProRule" id="PRU00377"/>
    </source>
</evidence>
<comment type="caution">
    <text evidence="10">The sequence shown here is derived from an EMBL/GenBank/DDBJ whole genome shotgun (WGS) entry which is preliminary data.</text>
</comment>
<proteinExistence type="predicted"/>
<feature type="disulfide bond" evidence="5">
    <location>
        <begin position="887"/>
        <end position="899"/>
    </location>
</feature>
<evidence type="ECO:0000256" key="8">
    <source>
        <dbReference type="SAM" id="Phobius"/>
    </source>
</evidence>
<dbReference type="GO" id="GO:0007154">
    <property type="term" value="P:cell communication"/>
    <property type="evidence" value="ECO:0007669"/>
    <property type="project" value="InterPro"/>
</dbReference>
<feature type="domain" description="DSL" evidence="9">
    <location>
        <begin position="501"/>
        <end position="545"/>
    </location>
</feature>
<evidence type="ECO:0000256" key="6">
    <source>
        <dbReference type="RuleBase" id="RU280815"/>
    </source>
</evidence>
<keyword evidence="3 6" id="KW-0677">Repeat</keyword>
<dbReference type="Proteomes" id="UP001249851">
    <property type="component" value="Unassembled WGS sequence"/>
</dbReference>
<feature type="disulfide bond" evidence="5">
    <location>
        <begin position="602"/>
        <end position="611"/>
    </location>
</feature>
<feature type="disulfide bond" evidence="5">
    <location>
        <begin position="738"/>
        <end position="747"/>
    </location>
</feature>
<keyword evidence="11" id="KW-1185">Reference proteome</keyword>
<reference evidence="10" key="2">
    <citation type="journal article" date="2023" name="Science">
        <title>Genomic signatures of disease resistance in endangered staghorn corals.</title>
        <authorList>
            <person name="Vollmer S.V."/>
            <person name="Selwyn J.D."/>
            <person name="Despard B.A."/>
            <person name="Roesel C.L."/>
        </authorList>
    </citation>
    <scope>NUCLEOTIDE SEQUENCE</scope>
    <source>
        <strain evidence="10">K2</strain>
    </source>
</reference>
<dbReference type="FunFam" id="2.10.25.140:FF:000001">
    <property type="entry name" value="Delta-like protein"/>
    <property type="match status" value="2"/>
</dbReference>
<reference evidence="10" key="1">
    <citation type="journal article" date="2023" name="G3 (Bethesda)">
        <title>Whole genome assembly and annotation of the endangered Caribbean coral Acropora cervicornis.</title>
        <authorList>
            <person name="Selwyn J.D."/>
            <person name="Vollmer S.V."/>
        </authorList>
    </citation>
    <scope>NUCLEOTIDE SEQUENCE</scope>
    <source>
        <strain evidence="10">K2</strain>
    </source>
</reference>
<evidence type="ECO:0000313" key="11">
    <source>
        <dbReference type="Proteomes" id="UP001249851"/>
    </source>
</evidence>
<dbReference type="SMART" id="SM00051">
    <property type="entry name" value="DSL"/>
    <property type="match status" value="7"/>
</dbReference>
<accession>A0AAD9Q2B8</accession>
<evidence type="ECO:0000256" key="1">
    <source>
        <dbReference type="ARBA" id="ARBA00022473"/>
    </source>
</evidence>
<feature type="disulfide bond" evidence="5">
    <location>
        <begin position="704"/>
        <end position="713"/>
    </location>
</feature>
<gene>
    <name evidence="10" type="ORF">P5673_025517</name>
</gene>
<feature type="disulfide bond" evidence="5">
    <location>
        <begin position="806"/>
        <end position="815"/>
    </location>
</feature>
<feature type="compositionally biased region" description="Low complexity" evidence="7">
    <location>
        <begin position="937"/>
        <end position="952"/>
    </location>
</feature>
<feature type="disulfide bond" evidence="5">
    <location>
        <begin position="717"/>
        <end position="729"/>
    </location>
</feature>
<evidence type="ECO:0000313" key="10">
    <source>
        <dbReference type="EMBL" id="KAK2553071.1"/>
    </source>
</evidence>
<dbReference type="PANTHER" id="PTHR24043:SF12">
    <property type="entry name" value="DELTA-LIKE PROTEIN"/>
    <property type="match status" value="1"/>
</dbReference>
<feature type="disulfide bond" evidence="5">
    <location>
        <begin position="874"/>
        <end position="883"/>
    </location>
</feature>
<sequence length="1037" mass="116885">MFLFYPQPDSTVAAPGGKLLVLLRNFSNPSNLDMNGKCCESPCMPCDYYLQVCLKEIAGGSCVKSIVTKTYYNTKVIVFKENEDFSSGGQNPLIWKFNSWKKLQVYREPVHTTGKFIMGQLMSSFLQAGDATEEVKESVEILQKLVSTKLQAYATEMEAKASEDKSLPICAVVDKTEMYTVKVKKDPSKEVQATLGHLFKGEFLDGLKDLVKAALNELLGNAAAGEKEKRGFHVVFAQNGLCRVDYHMYKYDFSSKGLREKVENVLCFVVQISVLDINKVDPQVVLYELDKTVGKRDIQHAIEVLNEDGKYMEELYDLLRRHRNAKDGTGKGKKKLNNGSFVIEISAKDEDEFTGDDLIDKHQRKIIVNASSWLSTPKWQRATLRGYYSTTGIQYSVQCNRDYYGPRCTTYCVAQDDGVNGHYTCDNETGQWFCRAGWHGVNCKVYCVSHDDDIYGHYTCESGTGRKVCLHGWFGSSCKVHCSPRNDTLAGYTCDSKGEKVCLQNWYVKNQCNVYCQGSNTSVAGYTCDSNGNKTCLQGWFGPSCNCTPKNDTFRGYRCNRTTGKRECLPRWFGAECDVFCLPKNDSFGHYICQKGTGTKECFPNWFGENCTVNCMTRNDSMGHHECTVNGSKICSRNWYGPNCDLHCVERNDSGGHFTCNPHSGRRIYHPDWYGENCNTSCVPQDSDLFGHYKCNETDGSKQCNSNWYGPRCTMLCIPRNDFAGHYMCNPGNGSKVCLDSWFGTECTTYCKSAKDTHGHYNCNAADGSKICHREWFGLNCSVHCVPRNDSRGHNRCDPSNGAKICHRNWFGPECSTYCIPRNDTKGRYDCNTRNGSKICHQTWYGINCSARCTPKNDSSGHYTCDPTDGSRLCYNHWYGPNCTIFCKPQDSELGHYSCHREKGQKVCLDGWAGESCLQRLATTPIEKPSIPSHVYSTESESTRHSTSTETTAKSEIRFIEQQKENANEEKWATKTRVGLIVVGAVLLLILCAGALIAYFRRRDGSRQVGNDFLMYHPKRKSSLTHDEDTPQVDSEQ</sequence>